<dbReference type="OrthoDB" id="241340at2759"/>
<keyword evidence="14" id="KW-1185">Reference proteome</keyword>
<evidence type="ECO:0000256" key="7">
    <source>
        <dbReference type="ARBA" id="ARBA00093361"/>
    </source>
</evidence>
<evidence type="ECO:0000256" key="6">
    <source>
        <dbReference type="ARBA" id="ARBA00093266"/>
    </source>
</evidence>
<proteinExistence type="predicted"/>
<feature type="region of interest" description="Disordered" evidence="11">
    <location>
        <begin position="878"/>
        <end position="907"/>
    </location>
</feature>
<evidence type="ECO:0000256" key="3">
    <source>
        <dbReference type="ARBA" id="ARBA00022691"/>
    </source>
</evidence>
<dbReference type="OMA" id="GQEMAKC"/>
<dbReference type="Proteomes" id="UP000054558">
    <property type="component" value="Unassembled WGS sequence"/>
</dbReference>
<evidence type="ECO:0000256" key="2">
    <source>
        <dbReference type="ARBA" id="ARBA00022679"/>
    </source>
</evidence>
<feature type="compositionally biased region" description="Gly residues" evidence="11">
    <location>
        <begin position="416"/>
        <end position="426"/>
    </location>
</feature>
<feature type="region of interest" description="Disordered" evidence="11">
    <location>
        <begin position="212"/>
        <end position="231"/>
    </location>
</feature>
<evidence type="ECO:0000259" key="12">
    <source>
        <dbReference type="Pfam" id="PF00588"/>
    </source>
</evidence>
<keyword evidence="4" id="KW-0694">RNA-binding</keyword>
<dbReference type="PANTHER" id="PTHR12029:SF11">
    <property type="entry name" value="METHYLTRANSFERASE TARBP1-RELATED"/>
    <property type="match status" value="1"/>
</dbReference>
<dbReference type="InterPro" id="IPR001537">
    <property type="entry name" value="SpoU_MeTrfase"/>
</dbReference>
<feature type="region of interest" description="Disordered" evidence="11">
    <location>
        <begin position="1141"/>
        <end position="1177"/>
    </location>
</feature>
<evidence type="ECO:0000256" key="10">
    <source>
        <dbReference type="ARBA" id="ARBA00093656"/>
    </source>
</evidence>
<dbReference type="GO" id="GO:0141100">
    <property type="term" value="F:tRNA (guanine(18)-2'-O)-methyltransferase activity"/>
    <property type="evidence" value="ECO:0007669"/>
    <property type="project" value="UniProtKB-EC"/>
</dbReference>
<dbReference type="InterPro" id="IPR029028">
    <property type="entry name" value="Alpha/beta_knot_MTases"/>
</dbReference>
<comment type="catalytic activity">
    <reaction evidence="6">
        <text>guanosine(18) in tRNA + S-adenosyl-L-methionine = 2'-O-methylguanosine(18) in tRNA + S-adenosyl-L-homocysteine + H(+)</text>
        <dbReference type="Rhea" id="RHEA:20077"/>
        <dbReference type="Rhea" id="RHEA-COMP:10190"/>
        <dbReference type="Rhea" id="RHEA-COMP:10192"/>
        <dbReference type="ChEBI" id="CHEBI:15378"/>
        <dbReference type="ChEBI" id="CHEBI:57856"/>
        <dbReference type="ChEBI" id="CHEBI:59789"/>
        <dbReference type="ChEBI" id="CHEBI:74269"/>
        <dbReference type="ChEBI" id="CHEBI:74445"/>
        <dbReference type="EC" id="2.1.1.34"/>
    </reaction>
    <physiologicalReaction direction="left-to-right" evidence="6">
        <dbReference type="Rhea" id="RHEA:20078"/>
    </physiologicalReaction>
</comment>
<evidence type="ECO:0000313" key="14">
    <source>
        <dbReference type="Proteomes" id="UP000054558"/>
    </source>
</evidence>
<reference evidence="13 14" key="1">
    <citation type="journal article" date="2014" name="Nat. Commun.">
        <title>Klebsormidium flaccidum genome reveals primary factors for plant terrestrial adaptation.</title>
        <authorList>
            <person name="Hori K."/>
            <person name="Maruyama F."/>
            <person name="Fujisawa T."/>
            <person name="Togashi T."/>
            <person name="Yamamoto N."/>
            <person name="Seo M."/>
            <person name="Sato S."/>
            <person name="Yamada T."/>
            <person name="Mori H."/>
            <person name="Tajima N."/>
            <person name="Moriyama T."/>
            <person name="Ikeuchi M."/>
            <person name="Watanabe M."/>
            <person name="Wada H."/>
            <person name="Kobayashi K."/>
            <person name="Saito M."/>
            <person name="Masuda T."/>
            <person name="Sasaki-Sekimoto Y."/>
            <person name="Mashiguchi K."/>
            <person name="Awai K."/>
            <person name="Shimojima M."/>
            <person name="Masuda S."/>
            <person name="Iwai M."/>
            <person name="Nobusawa T."/>
            <person name="Narise T."/>
            <person name="Kondo S."/>
            <person name="Saito H."/>
            <person name="Sato R."/>
            <person name="Murakawa M."/>
            <person name="Ihara Y."/>
            <person name="Oshima-Yamada Y."/>
            <person name="Ohtaka K."/>
            <person name="Satoh M."/>
            <person name="Sonobe K."/>
            <person name="Ishii M."/>
            <person name="Ohtani R."/>
            <person name="Kanamori-Sato M."/>
            <person name="Honoki R."/>
            <person name="Miyazaki D."/>
            <person name="Mochizuki H."/>
            <person name="Umetsu J."/>
            <person name="Higashi K."/>
            <person name="Shibata D."/>
            <person name="Kamiya Y."/>
            <person name="Sato N."/>
            <person name="Nakamura Y."/>
            <person name="Tabata S."/>
            <person name="Ida S."/>
            <person name="Kurokawa K."/>
            <person name="Ohta H."/>
        </authorList>
    </citation>
    <scope>NUCLEOTIDE SEQUENCE [LARGE SCALE GENOMIC DNA]</scope>
    <source>
        <strain evidence="13 14">NIES-2285</strain>
    </source>
</reference>
<dbReference type="InterPro" id="IPR016024">
    <property type="entry name" value="ARM-type_fold"/>
</dbReference>
<organism evidence="13 14">
    <name type="scientific">Klebsormidium nitens</name>
    <name type="common">Green alga</name>
    <name type="synonym">Ulothrix nitens</name>
    <dbReference type="NCBI Taxonomy" id="105231"/>
    <lineage>
        <taxon>Eukaryota</taxon>
        <taxon>Viridiplantae</taxon>
        <taxon>Streptophyta</taxon>
        <taxon>Klebsormidiophyceae</taxon>
        <taxon>Klebsormidiales</taxon>
        <taxon>Klebsormidiaceae</taxon>
        <taxon>Klebsormidium</taxon>
    </lineage>
</organism>
<evidence type="ECO:0000256" key="4">
    <source>
        <dbReference type="ARBA" id="ARBA00022884"/>
    </source>
</evidence>
<dbReference type="EC" id="2.1.1.34" evidence="8"/>
<dbReference type="PANTHER" id="PTHR12029">
    <property type="entry name" value="RNA METHYLTRANSFERASE"/>
    <property type="match status" value="1"/>
</dbReference>
<dbReference type="SUPFAM" id="SSF48371">
    <property type="entry name" value="ARM repeat"/>
    <property type="match status" value="1"/>
</dbReference>
<feature type="domain" description="tRNA/rRNA methyltransferase SpoU type" evidence="12">
    <location>
        <begin position="1757"/>
        <end position="1898"/>
    </location>
</feature>
<evidence type="ECO:0000313" key="13">
    <source>
        <dbReference type="EMBL" id="GAQ91336.1"/>
    </source>
</evidence>
<evidence type="ECO:0000256" key="5">
    <source>
        <dbReference type="ARBA" id="ARBA00022990"/>
    </source>
</evidence>
<dbReference type="CDD" id="cd18091">
    <property type="entry name" value="SpoU-like_TRM3-like"/>
    <property type="match status" value="1"/>
</dbReference>
<feature type="compositionally biased region" description="Pro residues" evidence="11">
    <location>
        <begin position="879"/>
        <end position="896"/>
    </location>
</feature>
<feature type="compositionally biased region" description="Basic and acidic residues" evidence="11">
    <location>
        <begin position="1677"/>
        <end position="1686"/>
    </location>
</feature>
<evidence type="ECO:0000256" key="9">
    <source>
        <dbReference type="ARBA" id="ARBA00093636"/>
    </source>
</evidence>
<dbReference type="FunFam" id="3.40.1280.10:FF:000010">
    <property type="entry name" value="probable methyltransferase TARBP1"/>
    <property type="match status" value="1"/>
</dbReference>
<dbReference type="PROSITE" id="PS50890">
    <property type="entry name" value="PUA"/>
    <property type="match status" value="1"/>
</dbReference>
<gene>
    <name evidence="13" type="ORF">KFL_007680030</name>
</gene>
<keyword evidence="3" id="KW-0949">S-adenosyl-L-methionine</keyword>
<dbReference type="Pfam" id="PF00588">
    <property type="entry name" value="SpoU_methylase"/>
    <property type="match status" value="1"/>
</dbReference>
<dbReference type="GO" id="GO:0003723">
    <property type="term" value="F:RNA binding"/>
    <property type="evidence" value="ECO:0007669"/>
    <property type="project" value="UniProtKB-KW"/>
</dbReference>
<feature type="compositionally biased region" description="Low complexity" evidence="11">
    <location>
        <begin position="897"/>
        <end position="906"/>
    </location>
</feature>
<keyword evidence="2" id="KW-0808">Transferase</keyword>
<sequence length="1909" mass="205072">MAASQLLDCLGDLAQASGGQVASLRATVGAVINATLAISRTPPEKLLDDLLREFLKRGGGAEGAETIKDQEVGEGSVSGVSAFIVAAMLLLEKEGTTNDQLHRLITTVCLPALSPREKLPVATQAEIASSLGALISARGAWELAGGSLIPACKAALTEAPSAANVTQSELFKAEKADGGPGHRADFSDGLAPLAACHLASNLVQAALRTFKSPEHSNGPSKAHDGGFSLGSKEESKSAGAFLAESVSAMLPVAFAMLTDGDSPMRRRQAVSILLPSLLEASLQIKDQESDTSALGAKLWACCEKLLEGERGEKADGFSVIACFKAHLLPPRGAKGAASGAVIDVRGQPTFWEAIKNGLLDEDSLIRRQALQVLRLALPTPSDGATSAETGPWVERGADGPASTSARGPIQKKGEKGGGSLNKGGGSRSKNEVRKEWKEFYHSRKRDGYAEKEMASMMENKGDNGEGDAARWDAFLLLYENLDDYTLHLFEATWPAQMEVLHSGDHLPQPSASGSPPGPDFSWVSLLWQRGFQHRNPQVRQAVLTSFFDRQWDGDTWLSQIPQQFVLGPLWKALDDPVQHPAFGSRGVWASPITLRASDFFLSFVSALPAPHRLPFLCELTRVSLAGVVSRPGLLTLASCLVAASEPLAVSNPKRSSSAPENPLVVPADAPEQLQTEEALDRLRAVVQESRRFHNPGFRLAVCGKALEAAAGAAKPPGFTISALAKLLAAFPDDLLSPKGALRDDFVTWVAPALPPSGAAAERFSSWLSPGLALALEAFFQPTSGAALPSNKASLMPAVQDEGSTVGGAGSANETRGWEQEAQQWAAFLALELLPSGDVAALLEILEHRALDIYRRPYLPPGQAEKTFLVLRSLAATCPPDAPPRGSPKAQHPPPSSNGPHSNGASPRGTTLACHVANVLGACMDELTAYAGKASAVLWEGAGMLAGIPGAPTTNSGVGPLGRGTLVFGGGPRALTGNAATTVTRAVLSVTCVSECCIWLQQQNPSPHPESATNFLLAFLWHFVAFLRAHQALPATAAEAELWAAILEALSAVCRAAAAVSAAEARSKGRAALVVVTEEHYEQPVEGFTRALAVVADDVADDVSRAAANVLEFPSLPRGMRGTVSEHKWLCLDALLATCAAQPPPPPSAKPSPPKASRPSSPPKSARPSSPPKEPRPFLTEGQLLDVLDDISDGLESAAETYLTPMLRCTRFLIEMGMLRVAAQRKGLSETEVLQPLVESAWAATADLRKRRVSVTSSVLATFLHPSLFSRPEMHGSGEDPGPLRWLLTQMLQLGQKSPRTIRLAALQVCELWLRHPDIARLYVSEAVRMALHGSDAVDEELDEMLSEGQPAGGNYAALLQSRDPELTEVFHNSELYVRVSVAVMVHEMARLCTASETQPDVAERYRTFGQALLMDLLTLSARDADVSKNLYKKGSIAHRKKVRTWQMLCVLSPFLERADVAELQPLLAAAIQVQNMSSVRQYVEQFAVQVYLRFPHLVKDSLVPWLNDVNTRTQTAASLVMIAAHVVLHSSPGLVQQDMLRLLFPATLPYLTSHHHNLRTFTQVLVHRILTRFGPSLLGTSENEYLTRIAAYLEHNIDCHRVRVSVDRAWAQFDPQTSVTPRGIFCPSASLDDALSELPFECVPGALYDRVSFFIKEQRDALRAETAADMSALDVESAARSDRPSRSGDSADVAADVAADDEEEQGARAPRDYQRKIKGDMGALLPPETDLDEDVMLAFAEARTRALLDLRGNRQDLIVVASLVARIPNLAGLARTCEVFKAAALVVADKSVVDDRQFQLISVSADKWVPLLEVPESGLAAYLQRKQREGYSLVGLEQTANSVPLHTHRFPRKTVLVLGREKEGIPADLIHHLDACVEIPQLGVIRSLNVHVSGAIATWEYSRSQFQSS</sequence>
<dbReference type="GO" id="GO:0030488">
    <property type="term" value="P:tRNA methylation"/>
    <property type="evidence" value="ECO:0000318"/>
    <property type="project" value="GO_Central"/>
</dbReference>
<evidence type="ECO:0000256" key="1">
    <source>
        <dbReference type="ARBA" id="ARBA00022603"/>
    </source>
</evidence>
<protein>
    <recommendedName>
        <fullName evidence="9">tRNA (guanosine(18)-2'-O)-methyltransferase TARBP1</fullName>
        <ecNumber evidence="8">2.1.1.34</ecNumber>
    </recommendedName>
    <alternativeName>
        <fullName evidence="10">TAR RNA-binding protein 1</fullName>
    </alternativeName>
</protein>
<dbReference type="STRING" id="105231.A0A1Y1IRH0"/>
<evidence type="ECO:0000256" key="8">
    <source>
        <dbReference type="ARBA" id="ARBA00093594"/>
    </source>
</evidence>
<dbReference type="SUPFAM" id="SSF75217">
    <property type="entry name" value="alpha/beta knot"/>
    <property type="match status" value="1"/>
</dbReference>
<feature type="region of interest" description="Disordered" evidence="11">
    <location>
        <begin position="379"/>
        <end position="433"/>
    </location>
</feature>
<dbReference type="InterPro" id="IPR029026">
    <property type="entry name" value="tRNA_m1G_MTases_N"/>
</dbReference>
<evidence type="ECO:0000256" key="11">
    <source>
        <dbReference type="SAM" id="MobiDB-lite"/>
    </source>
</evidence>
<dbReference type="InterPro" id="IPR044748">
    <property type="entry name" value="Trm3/TARBP1_C"/>
</dbReference>
<dbReference type="GO" id="GO:0016423">
    <property type="term" value="F:tRNA (guanine) methyltransferase activity"/>
    <property type="evidence" value="ECO:0000318"/>
    <property type="project" value="GO_Central"/>
</dbReference>
<comment type="function">
    <text evidence="7">S-adenosyl-L-methionine-dependent 2'-O-ribose methyltransferase that catalyzes the formation of 2'-O-methylguanosine at position 18 (Gm18) in a subset of tRNA. Selectively mediates Gm18 methylation of tRNAGln-TTG/CTG and tRNASer-TGA/GCT. Gm18 modification can enhance the stability of modified tRNAs.</text>
</comment>
<dbReference type="EMBL" id="DF237717">
    <property type="protein sequence ID" value="GAQ91336.1"/>
    <property type="molecule type" value="Genomic_DNA"/>
</dbReference>
<dbReference type="Gene3D" id="3.40.1280.10">
    <property type="match status" value="1"/>
</dbReference>
<name>A0A1Y1IRH0_KLENI</name>
<keyword evidence="5" id="KW-0007">Acetylation</keyword>
<feature type="region of interest" description="Disordered" evidence="11">
    <location>
        <begin position="1675"/>
        <end position="1713"/>
    </location>
</feature>
<feature type="compositionally biased region" description="Pro residues" evidence="11">
    <location>
        <begin position="1141"/>
        <end position="1161"/>
    </location>
</feature>
<accession>A0A1Y1IRH0</accession>
<dbReference type="InterPro" id="IPR045330">
    <property type="entry name" value="TRM3/TARBP1"/>
</dbReference>
<keyword evidence="1" id="KW-0489">Methyltransferase</keyword>